<dbReference type="RefSeq" id="YP_002154759.1">
    <property type="nucleotide sequence ID" value="NC_011183.1"/>
</dbReference>
<accession>B5LWM6</accession>
<dbReference type="GeneID" id="6804926"/>
<organism evidence="1 2">
    <name type="scientific">Feldmannia species virus</name>
    <dbReference type="NCBI Taxonomy" id="39420"/>
    <lineage>
        <taxon>Viruses</taxon>
        <taxon>Varidnaviria</taxon>
        <taxon>Bamfordvirae</taxon>
        <taxon>Nucleocytoviricota</taxon>
        <taxon>Megaviricetes</taxon>
        <taxon>Algavirales</taxon>
        <taxon>Phycodnaviridae</taxon>
        <taxon>Phaeovirus</taxon>
        <taxon>Phaeovirus feldmanniae</taxon>
    </lineage>
</organism>
<protein>
    <submittedName>
        <fullName evidence="1">Uncharacterized protein</fullName>
    </submittedName>
</protein>
<dbReference type="KEGG" id="vg:6804926"/>
<evidence type="ECO:0000313" key="1">
    <source>
        <dbReference type="EMBL" id="ACH46889.1"/>
    </source>
</evidence>
<reference evidence="1 2" key="1">
    <citation type="journal article" date="2009" name="Virology">
        <title>Genomic analysis of the smallest giant virus--Feldmannia sp. virus 158.</title>
        <authorList>
            <person name="Schroeder D.C."/>
            <person name="Park Y."/>
            <person name="Yoon H.M."/>
            <person name="Lee Y.S."/>
            <person name="Kang S.W."/>
            <person name="Meints R.H."/>
            <person name="Ivey R.G."/>
            <person name="Choi T.J."/>
        </authorList>
    </citation>
    <scope>NUCLEOTIDE SEQUENCE [LARGE SCALE GENOMIC DNA]</scope>
    <source>
        <strain evidence="1">FsV-158</strain>
    </source>
</reference>
<proteinExistence type="predicted"/>
<keyword evidence="2" id="KW-1185">Reference proteome</keyword>
<evidence type="ECO:0000313" key="2">
    <source>
        <dbReference type="Proteomes" id="UP000204092"/>
    </source>
</evidence>
<dbReference type="EMBL" id="EU916176">
    <property type="protein sequence ID" value="ACH46889.1"/>
    <property type="molecule type" value="Genomic_DNA"/>
</dbReference>
<sequence>MDHAEVSVVVNCYQMAAGPIPARFGCRVVKVPAAAVDGLVSEPVHFASCSSCFAATVVIGVKGASTTRMHLGPKDQRAVLFADIIKKTEHCASWESPLSGEVCIVGLVNIHGATKMSEVGCRCFNCGK</sequence>
<name>B5LWM6_9PHYC</name>
<dbReference type="Proteomes" id="UP000204092">
    <property type="component" value="Segment"/>
</dbReference>